<dbReference type="OrthoDB" id="9807925at2"/>
<dbReference type="AlphaFoldDB" id="A0A0G2ZEK1"/>
<organism evidence="1 2">
    <name type="scientific">Kosmotoga pacifica</name>
    <dbReference type="NCBI Taxonomy" id="1330330"/>
    <lineage>
        <taxon>Bacteria</taxon>
        <taxon>Thermotogati</taxon>
        <taxon>Thermotogota</taxon>
        <taxon>Thermotogae</taxon>
        <taxon>Kosmotogales</taxon>
        <taxon>Kosmotogaceae</taxon>
        <taxon>Kosmotoga</taxon>
    </lineage>
</organism>
<protein>
    <recommendedName>
        <fullName evidence="3">Cytoplasmic protein</fullName>
    </recommendedName>
</protein>
<evidence type="ECO:0008006" key="3">
    <source>
        <dbReference type="Google" id="ProtNLM"/>
    </source>
</evidence>
<accession>A0A0G2ZEK1</accession>
<dbReference type="Proteomes" id="UP000035159">
    <property type="component" value="Chromosome"/>
</dbReference>
<keyword evidence="2" id="KW-1185">Reference proteome</keyword>
<gene>
    <name evidence="1" type="ORF">IX53_04970</name>
</gene>
<dbReference type="PATRIC" id="fig|1330330.3.peg.1000"/>
<dbReference type="STRING" id="1330330.IX53_04970"/>
<dbReference type="KEGG" id="kpf:IX53_04970"/>
<evidence type="ECO:0000313" key="1">
    <source>
        <dbReference type="EMBL" id="AKI97273.1"/>
    </source>
</evidence>
<proteinExistence type="predicted"/>
<name>A0A0G2ZEK1_9BACT</name>
<evidence type="ECO:0000313" key="2">
    <source>
        <dbReference type="Proteomes" id="UP000035159"/>
    </source>
</evidence>
<dbReference type="RefSeq" id="WP_047754407.1">
    <property type="nucleotide sequence ID" value="NZ_CAJUHA010000008.1"/>
</dbReference>
<dbReference type="EMBL" id="CP011232">
    <property type="protein sequence ID" value="AKI97273.1"/>
    <property type="molecule type" value="Genomic_DNA"/>
</dbReference>
<sequence>MKKAAILTFTSEKSVFFHALINVIDMKDKGMDTILILEGASTKFLEDMVREDRDFHQLYLKLKERAIIGAICFACSKMTKTLELAESEFLPICGSLEGHVPLNEYVEAGYQIITF</sequence>
<reference evidence="1 2" key="1">
    <citation type="submission" date="2015-04" db="EMBL/GenBank/DDBJ databases">
        <title>Complete Genome Sequence of Kosmotoga pacifica SLHLJ1.</title>
        <authorList>
            <person name="Jiang L.J."/>
            <person name="Shao Z.Z."/>
            <person name="Jebbar M."/>
        </authorList>
    </citation>
    <scope>NUCLEOTIDE SEQUENCE [LARGE SCALE GENOMIC DNA]</scope>
    <source>
        <strain evidence="1 2">SLHLJ1</strain>
    </source>
</reference>